<dbReference type="Proteomes" id="UP000287651">
    <property type="component" value="Unassembled WGS sequence"/>
</dbReference>
<reference evidence="1 2" key="1">
    <citation type="journal article" date="2014" name="Agronomy (Basel)">
        <title>A Draft Genome Sequence for Ensete ventricosum, the Drought-Tolerant Tree Against Hunger.</title>
        <authorList>
            <person name="Harrison J."/>
            <person name="Moore K.A."/>
            <person name="Paszkiewicz K."/>
            <person name="Jones T."/>
            <person name="Grant M."/>
            <person name="Ambacheew D."/>
            <person name="Muzemil S."/>
            <person name="Studholme D.J."/>
        </authorList>
    </citation>
    <scope>NUCLEOTIDE SEQUENCE [LARGE SCALE GENOMIC DNA]</scope>
</reference>
<proteinExistence type="predicted"/>
<gene>
    <name evidence="1" type="ORF">B296_00055365</name>
</gene>
<comment type="caution">
    <text evidence="1">The sequence shown here is derived from an EMBL/GenBank/DDBJ whole genome shotgun (WGS) entry which is preliminary data.</text>
</comment>
<feature type="non-terminal residue" evidence="1">
    <location>
        <position position="1"/>
    </location>
</feature>
<accession>A0A426XFS2</accession>
<sequence>GGPMIMMERDDKVSMELTDEVFKSMEVGLAFRDYISTYNVKPVISKGTLEASFSPDGMYVVSGESI</sequence>
<name>A0A426XFS2_ENSVE</name>
<evidence type="ECO:0000313" key="1">
    <source>
        <dbReference type="EMBL" id="RRT38314.1"/>
    </source>
</evidence>
<evidence type="ECO:0000313" key="2">
    <source>
        <dbReference type="Proteomes" id="UP000287651"/>
    </source>
</evidence>
<protein>
    <submittedName>
        <fullName evidence="1">Uncharacterized protein</fullName>
    </submittedName>
</protein>
<dbReference type="EMBL" id="AMZH03021319">
    <property type="protein sequence ID" value="RRT38314.1"/>
    <property type="molecule type" value="Genomic_DNA"/>
</dbReference>
<dbReference type="AlphaFoldDB" id="A0A426XFS2"/>
<organism evidence="1 2">
    <name type="scientific">Ensete ventricosum</name>
    <name type="common">Abyssinian banana</name>
    <name type="synonym">Musa ensete</name>
    <dbReference type="NCBI Taxonomy" id="4639"/>
    <lineage>
        <taxon>Eukaryota</taxon>
        <taxon>Viridiplantae</taxon>
        <taxon>Streptophyta</taxon>
        <taxon>Embryophyta</taxon>
        <taxon>Tracheophyta</taxon>
        <taxon>Spermatophyta</taxon>
        <taxon>Magnoliopsida</taxon>
        <taxon>Liliopsida</taxon>
        <taxon>Zingiberales</taxon>
        <taxon>Musaceae</taxon>
        <taxon>Ensete</taxon>
    </lineage>
</organism>